<dbReference type="EMBL" id="JAOWIN010000004">
    <property type="protein sequence ID" value="MDI9092443.1"/>
    <property type="molecule type" value="Genomic_DNA"/>
</dbReference>
<evidence type="ECO:0000313" key="1">
    <source>
        <dbReference type="EMBL" id="MDI9092443.1"/>
    </source>
</evidence>
<protein>
    <recommendedName>
        <fullName evidence="3">Flagellar hook-length control protein FliK</fullName>
    </recommendedName>
</protein>
<name>A0AAW6UGB3_PRORE</name>
<organism evidence="1 2">
    <name type="scientific">Providencia rettgeri</name>
    <dbReference type="NCBI Taxonomy" id="587"/>
    <lineage>
        <taxon>Bacteria</taxon>
        <taxon>Pseudomonadati</taxon>
        <taxon>Pseudomonadota</taxon>
        <taxon>Gammaproteobacteria</taxon>
        <taxon>Enterobacterales</taxon>
        <taxon>Morganellaceae</taxon>
        <taxon>Providencia</taxon>
    </lineage>
</organism>
<evidence type="ECO:0000313" key="2">
    <source>
        <dbReference type="Proteomes" id="UP001159001"/>
    </source>
</evidence>
<comment type="caution">
    <text evidence="1">The sequence shown here is derived from an EMBL/GenBank/DDBJ whole genome shotgun (WGS) entry which is preliminary data.</text>
</comment>
<proteinExistence type="predicted"/>
<evidence type="ECO:0008006" key="3">
    <source>
        <dbReference type="Google" id="ProtNLM"/>
    </source>
</evidence>
<dbReference type="AlphaFoldDB" id="A0AAW6UGB3"/>
<sequence>MRVNSQSLNVNTLQASNINKSTNKSSGKIAVTASRIQNSAEQCPVASKKKVCFSDVSQMKEFSSKEAPNKVSDTQSVNILTKTDEKTVHKKDITKLNNNVTAGLSKIKSKLDAILSDKMPGSFQKDVINELKIELKELTTSVNNYQNKLNSSSYAHNSSKQKTLTQLNNKLSMANDKISHANHSNKYNGIKNNQAYTDNINKANNFINGEKAPSKFND</sequence>
<dbReference type="RefSeq" id="WP_136134431.1">
    <property type="nucleotide sequence ID" value="NZ_JADSTA010000006.1"/>
</dbReference>
<reference evidence="1" key="1">
    <citation type="submission" date="2022-10" db="EMBL/GenBank/DDBJ databases">
        <title>Bacterial isolates recovered from the One Health project in Brazil.</title>
        <authorList>
            <person name="Valiatti T.B."/>
            <person name="Santos F."/>
            <person name="Cayo R."/>
            <person name="Gales A.C."/>
        </authorList>
    </citation>
    <scope>NUCLEOTIDE SEQUENCE</scope>
    <source>
        <strain evidence="1">PVR188</strain>
    </source>
</reference>
<accession>A0AAW6UGB3</accession>
<dbReference type="Proteomes" id="UP001159001">
    <property type="component" value="Unassembled WGS sequence"/>
</dbReference>
<gene>
    <name evidence="1" type="ORF">OGX73_07405</name>
</gene>